<dbReference type="InterPro" id="IPR002048">
    <property type="entry name" value="EF_hand_dom"/>
</dbReference>
<feature type="compositionally biased region" description="Polar residues" evidence="1">
    <location>
        <begin position="99"/>
        <end position="112"/>
    </location>
</feature>
<evidence type="ECO:0000259" key="3">
    <source>
        <dbReference type="PROSITE" id="PS50222"/>
    </source>
</evidence>
<accession>A0ABQ2ZLM1</accession>
<dbReference type="EMBL" id="BMXT01000001">
    <property type="protein sequence ID" value="GGY16947.1"/>
    <property type="molecule type" value="Genomic_DNA"/>
</dbReference>
<gene>
    <name evidence="4" type="ORF">GCM10008098_05520</name>
</gene>
<reference evidence="5" key="1">
    <citation type="journal article" date="2019" name="Int. J. Syst. Evol. Microbiol.">
        <title>The Global Catalogue of Microorganisms (GCM) 10K type strain sequencing project: providing services to taxonomists for standard genome sequencing and annotation.</title>
        <authorList>
            <consortium name="The Broad Institute Genomics Platform"/>
            <consortium name="The Broad Institute Genome Sequencing Center for Infectious Disease"/>
            <person name="Wu L."/>
            <person name="Ma J."/>
        </authorList>
    </citation>
    <scope>NUCLEOTIDE SEQUENCE [LARGE SCALE GENOMIC DNA]</scope>
    <source>
        <strain evidence="5">KCTC 22232</strain>
    </source>
</reference>
<dbReference type="PROSITE" id="PS50222">
    <property type="entry name" value="EF_HAND_2"/>
    <property type="match status" value="1"/>
</dbReference>
<dbReference type="InterPro" id="IPR018247">
    <property type="entry name" value="EF_Hand_1_Ca_BS"/>
</dbReference>
<evidence type="ECO:0000313" key="4">
    <source>
        <dbReference type="EMBL" id="GGY16947.1"/>
    </source>
</evidence>
<keyword evidence="2" id="KW-0732">Signal</keyword>
<dbReference type="Proteomes" id="UP000621898">
    <property type="component" value="Unassembled WGS sequence"/>
</dbReference>
<dbReference type="RefSeq" id="WP_189439644.1">
    <property type="nucleotide sequence ID" value="NZ_BMXT01000001.1"/>
</dbReference>
<feature type="domain" description="EF-hand" evidence="3">
    <location>
        <begin position="114"/>
        <end position="146"/>
    </location>
</feature>
<sequence length="146" mass="14955">MKSRKPLLSTLIAGTLMFAGTLIAQDTSPPPPPQSTMPEAPPAPATAPMPPAATMPASAPTPPTPPDGQAAAYPSPKGDVVVQSSPAPAPTIGPAPTFEQLSGGSKSISPEQASAYPPLANDFINADRNRNGSISKSEYINWTKQL</sequence>
<comment type="caution">
    <text evidence="4">The sequence shown here is derived from an EMBL/GenBank/DDBJ whole genome shotgun (WGS) entry which is preliminary data.</text>
</comment>
<name>A0ABQ2ZLM1_9GAMM</name>
<feature type="signal peptide" evidence="2">
    <location>
        <begin position="1"/>
        <end position="24"/>
    </location>
</feature>
<feature type="compositionally biased region" description="Pro residues" evidence="1">
    <location>
        <begin position="28"/>
        <end position="66"/>
    </location>
</feature>
<protein>
    <recommendedName>
        <fullName evidence="3">EF-hand domain-containing protein</fullName>
    </recommendedName>
</protein>
<feature type="chain" id="PRO_5045238066" description="EF-hand domain-containing protein" evidence="2">
    <location>
        <begin position="25"/>
        <end position="146"/>
    </location>
</feature>
<keyword evidence="5" id="KW-1185">Reference proteome</keyword>
<evidence type="ECO:0000256" key="1">
    <source>
        <dbReference type="SAM" id="MobiDB-lite"/>
    </source>
</evidence>
<evidence type="ECO:0000256" key="2">
    <source>
        <dbReference type="SAM" id="SignalP"/>
    </source>
</evidence>
<feature type="region of interest" description="Disordered" evidence="1">
    <location>
        <begin position="22"/>
        <end position="116"/>
    </location>
</feature>
<evidence type="ECO:0000313" key="5">
    <source>
        <dbReference type="Proteomes" id="UP000621898"/>
    </source>
</evidence>
<organism evidence="4 5">
    <name type="scientific">Rhodanobacter panaciterrae</name>
    <dbReference type="NCBI Taxonomy" id="490572"/>
    <lineage>
        <taxon>Bacteria</taxon>
        <taxon>Pseudomonadati</taxon>
        <taxon>Pseudomonadota</taxon>
        <taxon>Gammaproteobacteria</taxon>
        <taxon>Lysobacterales</taxon>
        <taxon>Rhodanobacteraceae</taxon>
        <taxon>Rhodanobacter</taxon>
    </lineage>
</organism>
<dbReference type="PROSITE" id="PS00018">
    <property type="entry name" value="EF_HAND_1"/>
    <property type="match status" value="1"/>
</dbReference>
<proteinExistence type="predicted"/>